<dbReference type="EMBL" id="BART01023578">
    <property type="protein sequence ID" value="GAG94201.1"/>
    <property type="molecule type" value="Genomic_DNA"/>
</dbReference>
<sequence>SDLIEDYIEVMPLIDQYADTDETFENIESIDDYIFTFFNQEVLDKIDLLGF</sequence>
<proteinExistence type="predicted"/>
<reference evidence="1" key="1">
    <citation type="journal article" date="2014" name="Front. Microbiol.">
        <title>High frequency of phylogenetically diverse reductive dehalogenase-homologous genes in deep subseafloor sedimentary metagenomes.</title>
        <authorList>
            <person name="Kawai M."/>
            <person name="Futagami T."/>
            <person name="Toyoda A."/>
            <person name="Takaki Y."/>
            <person name="Nishi S."/>
            <person name="Hori S."/>
            <person name="Arai W."/>
            <person name="Tsubouchi T."/>
            <person name="Morono Y."/>
            <person name="Uchiyama I."/>
            <person name="Ito T."/>
            <person name="Fujiyama A."/>
            <person name="Inagaki F."/>
            <person name="Takami H."/>
        </authorList>
    </citation>
    <scope>NUCLEOTIDE SEQUENCE</scope>
    <source>
        <strain evidence="1">Expedition CK06-06</strain>
    </source>
</reference>
<gene>
    <name evidence="1" type="ORF">S01H4_42852</name>
</gene>
<feature type="non-terminal residue" evidence="1">
    <location>
        <position position="1"/>
    </location>
</feature>
<organism evidence="1">
    <name type="scientific">marine sediment metagenome</name>
    <dbReference type="NCBI Taxonomy" id="412755"/>
    <lineage>
        <taxon>unclassified sequences</taxon>
        <taxon>metagenomes</taxon>
        <taxon>ecological metagenomes</taxon>
    </lineage>
</organism>
<evidence type="ECO:0000313" key="1">
    <source>
        <dbReference type="EMBL" id="GAG94201.1"/>
    </source>
</evidence>
<name>X1DCP0_9ZZZZ</name>
<accession>X1DCP0</accession>
<dbReference type="AlphaFoldDB" id="X1DCP0"/>
<protein>
    <submittedName>
        <fullName evidence="1">Uncharacterized protein</fullName>
    </submittedName>
</protein>
<comment type="caution">
    <text evidence="1">The sequence shown here is derived from an EMBL/GenBank/DDBJ whole genome shotgun (WGS) entry which is preliminary data.</text>
</comment>